<evidence type="ECO:0000313" key="3">
    <source>
        <dbReference type="EMBL" id="KAA6353512.1"/>
    </source>
</evidence>
<dbReference type="Proteomes" id="UP000324800">
    <property type="component" value="Unassembled WGS sequence"/>
</dbReference>
<feature type="region of interest" description="Disordered" evidence="1">
    <location>
        <begin position="21"/>
        <end position="153"/>
    </location>
</feature>
<feature type="non-terminal residue" evidence="3">
    <location>
        <position position="313"/>
    </location>
</feature>
<feature type="compositionally biased region" description="Acidic residues" evidence="1">
    <location>
        <begin position="80"/>
        <end position="94"/>
    </location>
</feature>
<gene>
    <name evidence="3" type="ORF">EZS28_050961</name>
</gene>
<feature type="compositionally biased region" description="Basic and acidic residues" evidence="1">
    <location>
        <begin position="39"/>
        <end position="60"/>
    </location>
</feature>
<feature type="compositionally biased region" description="Basic and acidic residues" evidence="1">
    <location>
        <begin position="70"/>
        <end position="79"/>
    </location>
</feature>
<dbReference type="EMBL" id="SNRW01037979">
    <property type="protein sequence ID" value="KAA6353512.1"/>
    <property type="molecule type" value="Genomic_DNA"/>
</dbReference>
<feature type="compositionally biased region" description="Basic and acidic residues" evidence="1">
    <location>
        <begin position="21"/>
        <end position="31"/>
    </location>
</feature>
<name>A0A5J4T6A3_9EUKA</name>
<protein>
    <submittedName>
        <fullName evidence="3">Uncharacterized protein</fullName>
    </submittedName>
</protein>
<proteinExistence type="predicted"/>
<feature type="compositionally biased region" description="Acidic residues" evidence="1">
    <location>
        <begin position="303"/>
        <end position="313"/>
    </location>
</feature>
<feature type="transmembrane region" description="Helical" evidence="2">
    <location>
        <begin position="227"/>
        <end position="254"/>
    </location>
</feature>
<feature type="non-terminal residue" evidence="3">
    <location>
        <position position="1"/>
    </location>
</feature>
<organism evidence="3 4">
    <name type="scientific">Streblomastix strix</name>
    <dbReference type="NCBI Taxonomy" id="222440"/>
    <lineage>
        <taxon>Eukaryota</taxon>
        <taxon>Metamonada</taxon>
        <taxon>Preaxostyla</taxon>
        <taxon>Oxymonadida</taxon>
        <taxon>Streblomastigidae</taxon>
        <taxon>Streblomastix</taxon>
    </lineage>
</organism>
<evidence type="ECO:0000256" key="2">
    <source>
        <dbReference type="SAM" id="Phobius"/>
    </source>
</evidence>
<evidence type="ECO:0000313" key="4">
    <source>
        <dbReference type="Proteomes" id="UP000324800"/>
    </source>
</evidence>
<evidence type="ECO:0000256" key="1">
    <source>
        <dbReference type="SAM" id="MobiDB-lite"/>
    </source>
</evidence>
<sequence length="313" mass="35842">QNATELEDDGTETATEALIRMRREAEKRQQEEEQITLEDWERKQRDMSRQNREVQKKGSVKDNVSNNSNRIKERERVIEKEDDEDDKDEDDESEERTGLLGSSIDLDLDKDSTTKKSARKSKTDKLTSPQKKKDTNGFDGPEEDNDTGLAGGQPEQVTAFINVHPRVVEKQKTGQQKKEQQLVLQQECHQEHLIYGPNASLRTEPIYVYGYQGEDTGPKRSGLTTGVIIVIVIVVFIVLAAIVIIIGVCLAVYVRNKGKEKKKSKNQRNRSQNATELEDDGTETATEALIRMRREAEKRQQEEEQITLEDWER</sequence>
<dbReference type="AlphaFoldDB" id="A0A5J4T6A3"/>
<accession>A0A5J4T6A3</accession>
<reference evidence="3 4" key="1">
    <citation type="submission" date="2019-03" db="EMBL/GenBank/DDBJ databases">
        <title>Single cell metagenomics reveals metabolic interactions within the superorganism composed of flagellate Streblomastix strix and complex community of Bacteroidetes bacteria on its surface.</title>
        <authorList>
            <person name="Treitli S.C."/>
            <person name="Kolisko M."/>
            <person name="Husnik F."/>
            <person name="Keeling P."/>
            <person name="Hampl V."/>
        </authorList>
    </citation>
    <scope>NUCLEOTIDE SEQUENCE [LARGE SCALE GENOMIC DNA]</scope>
    <source>
        <strain evidence="3">ST1C</strain>
    </source>
</reference>
<keyword evidence="2" id="KW-1133">Transmembrane helix</keyword>
<comment type="caution">
    <text evidence="3">The sequence shown here is derived from an EMBL/GenBank/DDBJ whole genome shotgun (WGS) entry which is preliminary data.</text>
</comment>
<feature type="compositionally biased region" description="Basic and acidic residues" evidence="1">
    <location>
        <begin position="121"/>
        <end position="136"/>
    </location>
</feature>
<feature type="region of interest" description="Disordered" evidence="1">
    <location>
        <begin position="261"/>
        <end position="313"/>
    </location>
</feature>
<keyword evidence="2" id="KW-0472">Membrane</keyword>
<keyword evidence="2" id="KW-0812">Transmembrane</keyword>
<feature type="compositionally biased region" description="Basic and acidic residues" evidence="1">
    <location>
        <begin position="290"/>
        <end position="302"/>
    </location>
</feature>